<keyword evidence="10" id="KW-0539">Nucleus</keyword>
<protein>
    <submittedName>
        <fullName evidence="14">GATA-binding factor A</fullName>
    </submittedName>
</protein>
<dbReference type="SMART" id="SM00401">
    <property type="entry name" value="ZnF_GATA"/>
    <property type="match status" value="2"/>
</dbReference>
<name>A0A0L0BQN1_LUCCU</name>
<evidence type="ECO:0000256" key="11">
    <source>
        <dbReference type="PROSITE-ProRule" id="PRU00094"/>
    </source>
</evidence>
<evidence type="ECO:0000256" key="9">
    <source>
        <dbReference type="ARBA" id="ARBA00023163"/>
    </source>
</evidence>
<feature type="region of interest" description="Disordered" evidence="12">
    <location>
        <begin position="380"/>
        <end position="409"/>
    </location>
</feature>
<dbReference type="OrthoDB" id="2162994at2759"/>
<evidence type="ECO:0000256" key="1">
    <source>
        <dbReference type="ARBA" id="ARBA00004123"/>
    </source>
</evidence>
<dbReference type="STRING" id="7375.A0A0L0BQN1"/>
<dbReference type="InterPro" id="IPR013088">
    <property type="entry name" value="Znf_NHR/GATA"/>
</dbReference>
<keyword evidence="6" id="KW-0805">Transcription regulation</keyword>
<reference evidence="14 15" key="1">
    <citation type="journal article" date="2015" name="Nat. Commun.">
        <title>Lucilia cuprina genome unlocks parasitic fly biology to underpin future interventions.</title>
        <authorList>
            <person name="Anstead C.A."/>
            <person name="Korhonen P.K."/>
            <person name="Young N.D."/>
            <person name="Hall R.S."/>
            <person name="Jex A.R."/>
            <person name="Murali S.C."/>
            <person name="Hughes D.S."/>
            <person name="Lee S.F."/>
            <person name="Perry T."/>
            <person name="Stroehlein A.J."/>
            <person name="Ansell B.R."/>
            <person name="Breugelmans B."/>
            <person name="Hofmann A."/>
            <person name="Qu J."/>
            <person name="Dugan S."/>
            <person name="Lee S.L."/>
            <person name="Chao H."/>
            <person name="Dinh H."/>
            <person name="Han Y."/>
            <person name="Doddapaneni H.V."/>
            <person name="Worley K.C."/>
            <person name="Muzny D.M."/>
            <person name="Ioannidis P."/>
            <person name="Waterhouse R.M."/>
            <person name="Zdobnov E.M."/>
            <person name="James P.J."/>
            <person name="Bagnall N.H."/>
            <person name="Kotze A.C."/>
            <person name="Gibbs R.A."/>
            <person name="Richards S."/>
            <person name="Batterham P."/>
            <person name="Gasser R.B."/>
        </authorList>
    </citation>
    <scope>NUCLEOTIDE SEQUENCE [LARGE SCALE GENOMIC DNA]</scope>
    <source>
        <strain evidence="14 15">LS</strain>
        <tissue evidence="14">Full body</tissue>
    </source>
</reference>
<feature type="compositionally biased region" description="Basic and acidic residues" evidence="12">
    <location>
        <begin position="301"/>
        <end position="319"/>
    </location>
</feature>
<dbReference type="Gene3D" id="3.30.50.10">
    <property type="entry name" value="Erythroid Transcription Factor GATA-1, subunit A"/>
    <property type="match status" value="2"/>
</dbReference>
<feature type="domain" description="GATA-type" evidence="13">
    <location>
        <begin position="235"/>
        <end position="288"/>
    </location>
</feature>
<dbReference type="PANTHER" id="PTHR10071">
    <property type="entry name" value="TRANSCRIPTION FACTOR GATA FAMILY MEMBER"/>
    <property type="match status" value="1"/>
</dbReference>
<feature type="compositionally biased region" description="Polar residues" evidence="12">
    <location>
        <begin position="380"/>
        <end position="389"/>
    </location>
</feature>
<dbReference type="InterPro" id="IPR039355">
    <property type="entry name" value="Transcription_factor_GATA"/>
</dbReference>
<evidence type="ECO:0000256" key="5">
    <source>
        <dbReference type="ARBA" id="ARBA00022833"/>
    </source>
</evidence>
<feature type="compositionally biased region" description="Low complexity" evidence="12">
    <location>
        <begin position="447"/>
        <end position="458"/>
    </location>
</feature>
<feature type="compositionally biased region" description="Basic residues" evidence="12">
    <location>
        <begin position="460"/>
        <end position="470"/>
    </location>
</feature>
<evidence type="ECO:0000256" key="12">
    <source>
        <dbReference type="SAM" id="MobiDB-lite"/>
    </source>
</evidence>
<dbReference type="GO" id="GO:0008270">
    <property type="term" value="F:zinc ion binding"/>
    <property type="evidence" value="ECO:0007669"/>
    <property type="project" value="UniProtKB-KW"/>
</dbReference>
<comment type="caution">
    <text evidence="14">The sequence shown here is derived from an EMBL/GenBank/DDBJ whole genome shotgun (WGS) entry which is preliminary data.</text>
</comment>
<dbReference type="InterPro" id="IPR000679">
    <property type="entry name" value="Znf_GATA"/>
</dbReference>
<dbReference type="AlphaFoldDB" id="A0A0L0BQN1"/>
<dbReference type="CDD" id="cd00202">
    <property type="entry name" value="ZnF_GATA"/>
    <property type="match status" value="2"/>
</dbReference>
<proteinExistence type="predicted"/>
<feature type="region of interest" description="Disordered" evidence="12">
    <location>
        <begin position="280"/>
        <end position="319"/>
    </location>
</feature>
<dbReference type="PANTHER" id="PTHR10071:SF337">
    <property type="entry name" value="GATA-BINDING FACTOR A"/>
    <property type="match status" value="1"/>
</dbReference>
<dbReference type="PROSITE" id="PS00344">
    <property type="entry name" value="GATA_ZN_FINGER_1"/>
    <property type="match status" value="2"/>
</dbReference>
<dbReference type="OMA" id="TLMGHHN"/>
<feature type="region of interest" description="Disordered" evidence="12">
    <location>
        <begin position="447"/>
        <end position="507"/>
    </location>
</feature>
<keyword evidence="7" id="KW-0238">DNA-binding</keyword>
<dbReference type="GO" id="GO:0045944">
    <property type="term" value="P:positive regulation of transcription by RNA polymerase II"/>
    <property type="evidence" value="ECO:0007669"/>
    <property type="project" value="TreeGrafter"/>
</dbReference>
<dbReference type="GO" id="GO:0000978">
    <property type="term" value="F:RNA polymerase II cis-regulatory region sequence-specific DNA binding"/>
    <property type="evidence" value="ECO:0007669"/>
    <property type="project" value="TreeGrafter"/>
</dbReference>
<keyword evidence="3" id="KW-0677">Repeat</keyword>
<evidence type="ECO:0000256" key="7">
    <source>
        <dbReference type="ARBA" id="ARBA00023125"/>
    </source>
</evidence>
<feature type="domain" description="GATA-type" evidence="13">
    <location>
        <begin position="181"/>
        <end position="235"/>
    </location>
</feature>
<keyword evidence="15" id="KW-1185">Reference proteome</keyword>
<comment type="subcellular location">
    <subcellularLocation>
        <location evidence="1">Nucleus</location>
    </subcellularLocation>
</comment>
<evidence type="ECO:0000256" key="10">
    <source>
        <dbReference type="ARBA" id="ARBA00023242"/>
    </source>
</evidence>
<keyword evidence="8" id="KW-0010">Activator</keyword>
<evidence type="ECO:0000256" key="8">
    <source>
        <dbReference type="ARBA" id="ARBA00023159"/>
    </source>
</evidence>
<dbReference type="Proteomes" id="UP000037069">
    <property type="component" value="Unassembled WGS sequence"/>
</dbReference>
<keyword evidence="5" id="KW-0862">Zinc</keyword>
<keyword evidence="9" id="KW-0804">Transcription</keyword>
<dbReference type="Pfam" id="PF00320">
    <property type="entry name" value="GATA"/>
    <property type="match status" value="2"/>
</dbReference>
<dbReference type="GO" id="GO:0005634">
    <property type="term" value="C:nucleus"/>
    <property type="evidence" value="ECO:0007669"/>
    <property type="project" value="UniProtKB-SubCell"/>
</dbReference>
<evidence type="ECO:0000256" key="6">
    <source>
        <dbReference type="ARBA" id="ARBA00023015"/>
    </source>
</evidence>
<accession>A0A0L0BQN1</accession>
<gene>
    <name evidence="14" type="ORF">FF38_05360</name>
</gene>
<evidence type="ECO:0000256" key="3">
    <source>
        <dbReference type="ARBA" id="ARBA00022737"/>
    </source>
</evidence>
<dbReference type="PRINTS" id="PR00619">
    <property type="entry name" value="GATAZNFINGER"/>
</dbReference>
<evidence type="ECO:0000313" key="14">
    <source>
        <dbReference type="EMBL" id="KNC21534.1"/>
    </source>
</evidence>
<organism evidence="14 15">
    <name type="scientific">Lucilia cuprina</name>
    <name type="common">Green bottle fly</name>
    <name type="synonym">Australian sheep blowfly</name>
    <dbReference type="NCBI Taxonomy" id="7375"/>
    <lineage>
        <taxon>Eukaryota</taxon>
        <taxon>Metazoa</taxon>
        <taxon>Ecdysozoa</taxon>
        <taxon>Arthropoda</taxon>
        <taxon>Hexapoda</taxon>
        <taxon>Insecta</taxon>
        <taxon>Pterygota</taxon>
        <taxon>Neoptera</taxon>
        <taxon>Endopterygota</taxon>
        <taxon>Diptera</taxon>
        <taxon>Brachycera</taxon>
        <taxon>Muscomorpha</taxon>
        <taxon>Oestroidea</taxon>
        <taxon>Calliphoridae</taxon>
        <taxon>Luciliinae</taxon>
        <taxon>Lucilia</taxon>
    </lineage>
</organism>
<dbReference type="GO" id="GO:0000981">
    <property type="term" value="F:DNA-binding transcription factor activity, RNA polymerase II-specific"/>
    <property type="evidence" value="ECO:0007669"/>
    <property type="project" value="TreeGrafter"/>
</dbReference>
<sequence>MGILLSDGESNSDQHSSSADISLMHQDLASPNTVSANYQLALGQRHSSVGNLEHQQDFSSYTAKMYHSSAGYPDLSGSTSGSGVSSYHQQAAAAAATVSAPVYVPSNRALTNSQYQHVAAHFGTAAAQNAWTSDSFGTAHAQLPPQFYTQNAVMMGSWRAAYDPTGFQRSSPYDSAIDFQFGEGRECVNCGAISTPLWRRDGTGHYLCNACGLYHKMNGMNRPLIKPSKRLTATRRLGLCCTNCGTRTTTLWRRNNEGEPVCNACGLYFKLHGVNRPLAMRKDGIQTRKRKPKKSGSTTENGKEIKDDDLKPSLGLERHSLPGSLASKLQNDLAVKSASSSSALHNLSLGSATSALHSSLSHHMHLPHTSAQQTRLLNNVSSHTTSAHIGSSTNTSTTNGNTSHSNNLYSPSALAAQSNLSHSQLSGSAFGTQKYEHLLGSSNALSNGLSPSSSAGSNYHAHHLHHHHHAAAAAHHAASAAHHHHHHHSPSLSQHVPTSASSGGSLGGYSVKSETNATNYDYVNNCYFGSSFGALGGSTGSSSGMHGATASDMAGVYHHQHNVIQAAKLMATS</sequence>
<evidence type="ECO:0000256" key="2">
    <source>
        <dbReference type="ARBA" id="ARBA00022723"/>
    </source>
</evidence>
<dbReference type="GO" id="GO:0045165">
    <property type="term" value="P:cell fate commitment"/>
    <property type="evidence" value="ECO:0007669"/>
    <property type="project" value="TreeGrafter"/>
</dbReference>
<dbReference type="FunFam" id="3.30.50.10:FF:000001">
    <property type="entry name" value="GATA transcription factor (GATAd)"/>
    <property type="match status" value="1"/>
</dbReference>
<evidence type="ECO:0000313" key="15">
    <source>
        <dbReference type="Proteomes" id="UP000037069"/>
    </source>
</evidence>
<dbReference type="GO" id="GO:0000122">
    <property type="term" value="P:negative regulation of transcription by RNA polymerase II"/>
    <property type="evidence" value="ECO:0007669"/>
    <property type="project" value="TreeGrafter"/>
</dbReference>
<feature type="compositionally biased region" description="Low complexity" evidence="12">
    <location>
        <begin position="390"/>
        <end position="407"/>
    </location>
</feature>
<dbReference type="EMBL" id="JRES01001605">
    <property type="protein sequence ID" value="KNC21534.1"/>
    <property type="molecule type" value="Genomic_DNA"/>
</dbReference>
<dbReference type="FunFam" id="3.30.50.10:FF:000002">
    <property type="entry name" value="Gata transcription factor gatad"/>
    <property type="match status" value="1"/>
</dbReference>
<keyword evidence="2" id="KW-0479">Metal-binding</keyword>
<feature type="compositionally biased region" description="Low complexity" evidence="12">
    <location>
        <begin position="471"/>
        <end position="480"/>
    </location>
</feature>
<evidence type="ECO:0000256" key="4">
    <source>
        <dbReference type="ARBA" id="ARBA00022771"/>
    </source>
</evidence>
<evidence type="ECO:0000259" key="13">
    <source>
        <dbReference type="PROSITE" id="PS50114"/>
    </source>
</evidence>
<dbReference type="SUPFAM" id="SSF57716">
    <property type="entry name" value="Glucocorticoid receptor-like (DNA-binding domain)"/>
    <property type="match status" value="2"/>
</dbReference>
<keyword evidence="4 11" id="KW-0863">Zinc-finger</keyword>
<dbReference type="PROSITE" id="PS50114">
    <property type="entry name" value="GATA_ZN_FINGER_2"/>
    <property type="match status" value="2"/>
</dbReference>